<keyword evidence="4" id="KW-1185">Reference proteome</keyword>
<name>S8EUB5_FOMSC</name>
<feature type="domain" description="DUF6697" evidence="2">
    <location>
        <begin position="94"/>
        <end position="205"/>
    </location>
</feature>
<sequence length="247" mass="26804">MATAQVAVPRGVERIVLIIDNGEVEELRARLKDAESSNVTLAEQLSQLQSRYEELQTKYTGLAAGLQHMRSPQRLIPSSAPAETEFAKLAQYPYKDEARGILALHFPSEAFSVKADRRLNAKGQLISTYSQVTTNLHALNVLTRAGGCWCYAGTYAAVVREKLSAEGFKALPGKVRDALVTQAGATCRAAQLRVMLEGGEISATKFTLKRVGFDENMAVSILEALKQLPLPPMGPPAVSGDESDEEE</sequence>
<keyword evidence="1" id="KW-0175">Coiled coil</keyword>
<dbReference type="HOGENOM" id="CLU_1124567_0_0_1"/>
<dbReference type="InParanoid" id="S8EUB5"/>
<dbReference type="OrthoDB" id="2800304at2759"/>
<evidence type="ECO:0000313" key="4">
    <source>
        <dbReference type="Proteomes" id="UP000015241"/>
    </source>
</evidence>
<evidence type="ECO:0000256" key="1">
    <source>
        <dbReference type="SAM" id="Coils"/>
    </source>
</evidence>
<gene>
    <name evidence="3" type="ORF">FOMPIDRAFT_1056147</name>
</gene>
<dbReference type="Proteomes" id="UP000015241">
    <property type="component" value="Unassembled WGS sequence"/>
</dbReference>
<dbReference type="Pfam" id="PF20411">
    <property type="entry name" value="DUF6697"/>
    <property type="match status" value="1"/>
</dbReference>
<dbReference type="InterPro" id="IPR046520">
    <property type="entry name" value="DUF6697"/>
</dbReference>
<dbReference type="AlphaFoldDB" id="S8EUB5"/>
<protein>
    <recommendedName>
        <fullName evidence="2">DUF6697 domain-containing protein</fullName>
    </recommendedName>
</protein>
<evidence type="ECO:0000313" key="3">
    <source>
        <dbReference type="EMBL" id="EPS93255.1"/>
    </source>
</evidence>
<dbReference type="EMBL" id="KE504288">
    <property type="protein sequence ID" value="EPS93255.1"/>
    <property type="molecule type" value="Genomic_DNA"/>
</dbReference>
<dbReference type="STRING" id="743788.S8EUB5"/>
<proteinExistence type="predicted"/>
<accession>S8EUB5</accession>
<reference evidence="3 4" key="1">
    <citation type="journal article" date="2012" name="Science">
        <title>The Paleozoic origin of enzymatic lignin decomposition reconstructed from 31 fungal genomes.</title>
        <authorList>
            <person name="Floudas D."/>
            <person name="Binder M."/>
            <person name="Riley R."/>
            <person name="Barry K."/>
            <person name="Blanchette R.A."/>
            <person name="Henrissat B."/>
            <person name="Martinez A.T."/>
            <person name="Otillar R."/>
            <person name="Spatafora J.W."/>
            <person name="Yadav J.S."/>
            <person name="Aerts A."/>
            <person name="Benoit I."/>
            <person name="Boyd A."/>
            <person name="Carlson A."/>
            <person name="Copeland A."/>
            <person name="Coutinho P.M."/>
            <person name="de Vries R.P."/>
            <person name="Ferreira P."/>
            <person name="Findley K."/>
            <person name="Foster B."/>
            <person name="Gaskell J."/>
            <person name="Glotzer D."/>
            <person name="Gorecki P."/>
            <person name="Heitman J."/>
            <person name="Hesse C."/>
            <person name="Hori C."/>
            <person name="Igarashi K."/>
            <person name="Jurgens J.A."/>
            <person name="Kallen N."/>
            <person name="Kersten P."/>
            <person name="Kohler A."/>
            <person name="Kuees U."/>
            <person name="Kumar T.K.A."/>
            <person name="Kuo A."/>
            <person name="LaButti K."/>
            <person name="Larrondo L.F."/>
            <person name="Lindquist E."/>
            <person name="Ling A."/>
            <person name="Lombard V."/>
            <person name="Lucas S."/>
            <person name="Lundell T."/>
            <person name="Martin R."/>
            <person name="McLaughlin D.J."/>
            <person name="Morgenstern I."/>
            <person name="Morin E."/>
            <person name="Murat C."/>
            <person name="Nagy L.G."/>
            <person name="Nolan M."/>
            <person name="Ohm R.A."/>
            <person name="Patyshakuliyeva A."/>
            <person name="Rokas A."/>
            <person name="Ruiz-Duenas F.J."/>
            <person name="Sabat G."/>
            <person name="Salamov A."/>
            <person name="Samejima M."/>
            <person name="Schmutz J."/>
            <person name="Slot J.C."/>
            <person name="St John F."/>
            <person name="Stenlid J."/>
            <person name="Sun H."/>
            <person name="Sun S."/>
            <person name="Syed K."/>
            <person name="Tsang A."/>
            <person name="Wiebenga A."/>
            <person name="Young D."/>
            <person name="Pisabarro A."/>
            <person name="Eastwood D.C."/>
            <person name="Martin F."/>
            <person name="Cullen D."/>
            <person name="Grigoriev I.V."/>
            <person name="Hibbett D.S."/>
        </authorList>
    </citation>
    <scope>NUCLEOTIDE SEQUENCE</scope>
    <source>
        <strain evidence="4">FP-58527</strain>
    </source>
</reference>
<organism evidence="3 4">
    <name type="scientific">Fomitopsis schrenkii</name>
    <name type="common">Brown rot fungus</name>
    <dbReference type="NCBI Taxonomy" id="2126942"/>
    <lineage>
        <taxon>Eukaryota</taxon>
        <taxon>Fungi</taxon>
        <taxon>Dikarya</taxon>
        <taxon>Basidiomycota</taxon>
        <taxon>Agaricomycotina</taxon>
        <taxon>Agaricomycetes</taxon>
        <taxon>Polyporales</taxon>
        <taxon>Fomitopsis</taxon>
    </lineage>
</organism>
<feature type="coiled-coil region" evidence="1">
    <location>
        <begin position="24"/>
        <end position="58"/>
    </location>
</feature>
<evidence type="ECO:0000259" key="2">
    <source>
        <dbReference type="Pfam" id="PF20411"/>
    </source>
</evidence>